<evidence type="ECO:0000313" key="2">
    <source>
        <dbReference type="Proteomes" id="UP001157961"/>
    </source>
</evidence>
<evidence type="ECO:0000313" key="1">
    <source>
        <dbReference type="EMBL" id="SMP32525.1"/>
    </source>
</evidence>
<keyword evidence="2" id="KW-1185">Reference proteome</keyword>
<accession>A0ABY1PEN1</accession>
<reference evidence="1 2" key="1">
    <citation type="submission" date="2017-05" db="EMBL/GenBank/DDBJ databases">
        <authorList>
            <person name="Varghese N."/>
            <person name="Submissions S."/>
        </authorList>
    </citation>
    <scope>NUCLEOTIDE SEQUENCE [LARGE SCALE GENOMIC DNA]</scope>
    <source>
        <strain evidence="1 2">DSM 29734</strain>
    </source>
</reference>
<dbReference type="Proteomes" id="UP001157961">
    <property type="component" value="Unassembled WGS sequence"/>
</dbReference>
<comment type="caution">
    <text evidence="1">The sequence shown here is derived from an EMBL/GenBank/DDBJ whole genome shotgun (WGS) entry which is preliminary data.</text>
</comment>
<protein>
    <recommendedName>
        <fullName evidence="3">Glycosyltransferase</fullName>
    </recommendedName>
</protein>
<proteinExistence type="predicted"/>
<name>A0ABY1PEN1_9RHOB</name>
<evidence type="ECO:0008006" key="3">
    <source>
        <dbReference type="Google" id="ProtNLM"/>
    </source>
</evidence>
<dbReference type="EMBL" id="FXTY01000008">
    <property type="protein sequence ID" value="SMP32525.1"/>
    <property type="molecule type" value="Genomic_DNA"/>
</dbReference>
<gene>
    <name evidence="1" type="ORF">SAMN06265373_108203</name>
</gene>
<organism evidence="1 2">
    <name type="scientific">Shimia sagamensis</name>
    <dbReference type="NCBI Taxonomy" id="1566352"/>
    <lineage>
        <taxon>Bacteria</taxon>
        <taxon>Pseudomonadati</taxon>
        <taxon>Pseudomonadota</taxon>
        <taxon>Alphaproteobacteria</taxon>
        <taxon>Rhodobacterales</taxon>
        <taxon>Roseobacteraceae</taxon>
    </lineage>
</organism>
<dbReference type="SUPFAM" id="SSF53448">
    <property type="entry name" value="Nucleotide-diphospho-sugar transferases"/>
    <property type="match status" value="1"/>
</dbReference>
<dbReference type="RefSeq" id="WP_283427500.1">
    <property type="nucleotide sequence ID" value="NZ_FXTY01000008.1"/>
</dbReference>
<dbReference type="InterPro" id="IPR029044">
    <property type="entry name" value="Nucleotide-diphossugar_trans"/>
</dbReference>
<sequence length="257" mass="28908">MDRVILTMKWGTLYSAEYVNVLFNAAKANMDGDFTFVCLTDDAEGIDPGVVTHPIPDIGLPQSAWKAGAWPKLTVFCSDLYGLKGRALFIDLDTVISGDLSEMFDFPGAFVCLDSCPWRYKSGPARTGTGIFAFEIGGVGAIVDHFVGDMSRLLADYGNEQDFLHGEFSKLGFGEIQYWPDDWLQSFKYHLRQPLILDRILQPRVPTAKILCFHGRPRPIDLIDPPVGNWDKFPHYGRGQVPWMVDYWTRFGGTLKD</sequence>